<sequence>RCFGTYTTYLAPEASLVFFSDCVNKQNAGEASKTLDQCIRDNCFRIRDHVERVQPTDEEFMAMLALAFWSIETTHARESLIDLSARYRTEILSRMMTRYKETIGAMEGTMRIGELFGVLGTIKRVEMNMKWEYEVYRMLDLFDDHTYMYKLQMHKPDTVCKSLNYLR</sequence>
<evidence type="ECO:0000256" key="1">
    <source>
        <dbReference type="ARBA" id="ARBA00023015"/>
    </source>
</evidence>
<evidence type="ECO:0000259" key="4">
    <source>
        <dbReference type="Pfam" id="PF00104"/>
    </source>
</evidence>
<keyword evidence="3" id="KW-0675">Receptor</keyword>
<dbReference type="Gene3D" id="1.10.565.10">
    <property type="entry name" value="Retinoid X Receptor"/>
    <property type="match status" value="1"/>
</dbReference>
<accession>A0AAV5TDN8</accession>
<protein>
    <recommendedName>
        <fullName evidence="4">NR LBD domain-containing protein</fullName>
    </recommendedName>
</protein>
<dbReference type="Proteomes" id="UP001432027">
    <property type="component" value="Unassembled WGS sequence"/>
</dbReference>
<gene>
    <name evidence="5" type="ORF">PENTCL1PPCAC_15614</name>
</gene>
<dbReference type="InterPro" id="IPR000536">
    <property type="entry name" value="Nucl_hrmn_rcpt_lig-bd"/>
</dbReference>
<evidence type="ECO:0000313" key="5">
    <source>
        <dbReference type="EMBL" id="GMS93439.1"/>
    </source>
</evidence>
<evidence type="ECO:0000256" key="3">
    <source>
        <dbReference type="ARBA" id="ARBA00023170"/>
    </source>
</evidence>
<dbReference type="InterPro" id="IPR035500">
    <property type="entry name" value="NHR-like_dom_sf"/>
</dbReference>
<keyword evidence="6" id="KW-1185">Reference proteome</keyword>
<comment type="caution">
    <text evidence="5">The sequence shown here is derived from an EMBL/GenBank/DDBJ whole genome shotgun (WGS) entry which is preliminary data.</text>
</comment>
<dbReference type="Pfam" id="PF00104">
    <property type="entry name" value="Hormone_recep"/>
    <property type="match status" value="1"/>
</dbReference>
<dbReference type="PANTHER" id="PTHR46011">
    <property type="entry name" value="NUCLEAR HORMONE RECEPTOR FAMILY MEMBER NHR-86-RELATED"/>
    <property type="match status" value="1"/>
</dbReference>
<proteinExistence type="predicted"/>
<dbReference type="PANTHER" id="PTHR46011:SF6">
    <property type="entry name" value="HIGH ZINC ACTIVATED NUCLEAR RECEPTOR PROTEIN"/>
    <property type="match status" value="1"/>
</dbReference>
<keyword evidence="1" id="KW-0805">Transcription regulation</keyword>
<dbReference type="AlphaFoldDB" id="A0AAV5TDN8"/>
<dbReference type="GO" id="GO:0005634">
    <property type="term" value="C:nucleus"/>
    <property type="evidence" value="ECO:0007669"/>
    <property type="project" value="TreeGrafter"/>
</dbReference>
<dbReference type="EMBL" id="BTSX01000004">
    <property type="protein sequence ID" value="GMS93439.1"/>
    <property type="molecule type" value="Genomic_DNA"/>
</dbReference>
<feature type="domain" description="NR LBD" evidence="4">
    <location>
        <begin position="30"/>
        <end position="138"/>
    </location>
</feature>
<reference evidence="5" key="1">
    <citation type="submission" date="2023-10" db="EMBL/GenBank/DDBJ databases">
        <title>Genome assembly of Pristionchus species.</title>
        <authorList>
            <person name="Yoshida K."/>
            <person name="Sommer R.J."/>
        </authorList>
    </citation>
    <scope>NUCLEOTIDE SEQUENCE</scope>
    <source>
        <strain evidence="5">RS0144</strain>
    </source>
</reference>
<name>A0AAV5TDN8_9BILA</name>
<feature type="non-terminal residue" evidence="5">
    <location>
        <position position="1"/>
    </location>
</feature>
<dbReference type="GO" id="GO:0003700">
    <property type="term" value="F:DNA-binding transcription factor activity"/>
    <property type="evidence" value="ECO:0007669"/>
    <property type="project" value="TreeGrafter"/>
</dbReference>
<organism evidence="5 6">
    <name type="scientific">Pristionchus entomophagus</name>
    <dbReference type="NCBI Taxonomy" id="358040"/>
    <lineage>
        <taxon>Eukaryota</taxon>
        <taxon>Metazoa</taxon>
        <taxon>Ecdysozoa</taxon>
        <taxon>Nematoda</taxon>
        <taxon>Chromadorea</taxon>
        <taxon>Rhabditida</taxon>
        <taxon>Rhabditina</taxon>
        <taxon>Diplogasteromorpha</taxon>
        <taxon>Diplogasteroidea</taxon>
        <taxon>Neodiplogasteridae</taxon>
        <taxon>Pristionchus</taxon>
    </lineage>
</organism>
<keyword evidence="2" id="KW-0804">Transcription</keyword>
<dbReference type="SUPFAM" id="SSF48508">
    <property type="entry name" value="Nuclear receptor ligand-binding domain"/>
    <property type="match status" value="1"/>
</dbReference>
<evidence type="ECO:0000256" key="2">
    <source>
        <dbReference type="ARBA" id="ARBA00023163"/>
    </source>
</evidence>
<evidence type="ECO:0000313" key="6">
    <source>
        <dbReference type="Proteomes" id="UP001432027"/>
    </source>
</evidence>